<dbReference type="RefSeq" id="WP_083530596.1">
    <property type="nucleotide sequence ID" value="NZ_BDFD01000038.1"/>
</dbReference>
<keyword evidence="12" id="KW-1185">Reference proteome</keyword>
<feature type="domain" description="PAC" evidence="10">
    <location>
        <begin position="366"/>
        <end position="417"/>
    </location>
</feature>
<dbReference type="Pfam" id="PF13185">
    <property type="entry name" value="GAF_2"/>
    <property type="match status" value="1"/>
</dbReference>
<dbReference type="InterPro" id="IPR029016">
    <property type="entry name" value="GAF-like_dom_sf"/>
</dbReference>
<dbReference type="PRINTS" id="PR00344">
    <property type="entry name" value="BCTRLSENSOR"/>
</dbReference>
<dbReference type="InterPro" id="IPR052162">
    <property type="entry name" value="Sensor_kinase/Photoreceptor"/>
</dbReference>
<dbReference type="SMART" id="SM00448">
    <property type="entry name" value="REC"/>
    <property type="match status" value="1"/>
</dbReference>
<evidence type="ECO:0000313" key="11">
    <source>
        <dbReference type="EMBL" id="GAV21459.1"/>
    </source>
</evidence>
<evidence type="ECO:0000259" key="10">
    <source>
        <dbReference type="PROSITE" id="PS50113"/>
    </source>
</evidence>
<dbReference type="InterPro" id="IPR004358">
    <property type="entry name" value="Sig_transdc_His_kin-like_C"/>
</dbReference>
<feature type="domain" description="PAC" evidence="10">
    <location>
        <begin position="63"/>
        <end position="115"/>
    </location>
</feature>
<dbReference type="InterPro" id="IPR001610">
    <property type="entry name" value="PAC"/>
</dbReference>
<evidence type="ECO:0000256" key="5">
    <source>
        <dbReference type="ARBA" id="ARBA00022777"/>
    </source>
</evidence>
<dbReference type="SUPFAM" id="SSF52172">
    <property type="entry name" value="CheY-like"/>
    <property type="match status" value="1"/>
</dbReference>
<dbReference type="SMART" id="SM00387">
    <property type="entry name" value="HATPase_c"/>
    <property type="match status" value="1"/>
</dbReference>
<dbReference type="Pfam" id="PF02518">
    <property type="entry name" value="HATPase_c"/>
    <property type="match status" value="1"/>
</dbReference>
<feature type="domain" description="PAS" evidence="9">
    <location>
        <begin position="803"/>
        <end position="849"/>
    </location>
</feature>
<dbReference type="Gene3D" id="3.30.565.10">
    <property type="entry name" value="Histidine kinase-like ATPase, C-terminal domain"/>
    <property type="match status" value="1"/>
</dbReference>
<dbReference type="Pfam" id="PF00072">
    <property type="entry name" value="Response_reg"/>
    <property type="match status" value="1"/>
</dbReference>
<dbReference type="InterPro" id="IPR036890">
    <property type="entry name" value="HATPase_C_sf"/>
</dbReference>
<dbReference type="InterPro" id="IPR001789">
    <property type="entry name" value="Sig_transdc_resp-reg_receiver"/>
</dbReference>
<dbReference type="Pfam" id="PF13426">
    <property type="entry name" value="PAS_9"/>
    <property type="match status" value="1"/>
</dbReference>
<dbReference type="Gene3D" id="2.10.70.100">
    <property type="match status" value="1"/>
</dbReference>
<dbReference type="Gene3D" id="3.40.50.2300">
    <property type="match status" value="1"/>
</dbReference>
<reference evidence="11 12" key="1">
    <citation type="journal article" date="2017" name="Arch. Microbiol.">
        <title>Mariprofundus micogutta sp. nov., a novel iron-oxidizing zetaproteobacterium isolated from a deep-sea hydrothermal field at the Bayonnaise knoll of the Izu-Ogasawara arc, and a description of Mariprofundales ord. nov. and Zetaproteobacteria classis nov.</title>
        <authorList>
            <person name="Makita H."/>
            <person name="Tanaka E."/>
            <person name="Mitsunobu S."/>
            <person name="Miyazaki M."/>
            <person name="Nunoura T."/>
            <person name="Uematsu K."/>
            <person name="Takaki Y."/>
            <person name="Nishi S."/>
            <person name="Shimamura S."/>
            <person name="Takai K."/>
        </authorList>
    </citation>
    <scope>NUCLEOTIDE SEQUENCE [LARGE SCALE GENOMIC DNA]</scope>
    <source>
        <strain evidence="11 12">ET2</strain>
    </source>
</reference>
<protein>
    <recommendedName>
        <fullName evidence="2">histidine kinase</fullName>
        <ecNumber evidence="2">2.7.13.3</ecNumber>
    </recommendedName>
</protein>
<accession>A0A1L8CRK7</accession>
<dbReference type="InterPro" id="IPR013767">
    <property type="entry name" value="PAS_fold"/>
</dbReference>
<feature type="domain" description="PAC" evidence="10">
    <location>
        <begin position="874"/>
        <end position="928"/>
    </location>
</feature>
<dbReference type="Gene3D" id="3.30.450.20">
    <property type="entry name" value="PAS domain"/>
    <property type="match status" value="6"/>
</dbReference>
<dbReference type="EMBL" id="BDFD01000038">
    <property type="protein sequence ID" value="GAV21459.1"/>
    <property type="molecule type" value="Genomic_DNA"/>
</dbReference>
<dbReference type="SMART" id="SM00091">
    <property type="entry name" value="PAS"/>
    <property type="match status" value="5"/>
</dbReference>
<dbReference type="PANTHER" id="PTHR43304:SF1">
    <property type="entry name" value="PAC DOMAIN-CONTAINING PROTEIN"/>
    <property type="match status" value="1"/>
</dbReference>
<feature type="domain" description="PAS" evidence="9">
    <location>
        <begin position="15"/>
        <end position="60"/>
    </location>
</feature>
<keyword evidence="3 6" id="KW-0597">Phosphoprotein</keyword>
<dbReference type="SUPFAM" id="SSF47384">
    <property type="entry name" value="Homodimeric domain of signal transducing histidine kinase"/>
    <property type="match status" value="1"/>
</dbReference>
<keyword evidence="5 11" id="KW-0418">Kinase</keyword>
<dbReference type="InterPro" id="IPR003661">
    <property type="entry name" value="HisK_dim/P_dom"/>
</dbReference>
<evidence type="ECO:0000256" key="3">
    <source>
        <dbReference type="ARBA" id="ARBA00022553"/>
    </source>
</evidence>
<dbReference type="InterPro" id="IPR035965">
    <property type="entry name" value="PAS-like_dom_sf"/>
</dbReference>
<dbReference type="PROSITE" id="PS50110">
    <property type="entry name" value="RESPONSE_REGULATORY"/>
    <property type="match status" value="1"/>
</dbReference>
<name>A0A1L8CRK7_9PROT</name>
<dbReference type="Pfam" id="PF00989">
    <property type="entry name" value="PAS"/>
    <property type="match status" value="3"/>
</dbReference>
<dbReference type="OrthoDB" id="9758831at2"/>
<dbReference type="InterPro" id="IPR003594">
    <property type="entry name" value="HATPase_dom"/>
</dbReference>
<dbReference type="InterPro" id="IPR036097">
    <property type="entry name" value="HisK_dim/P_sf"/>
</dbReference>
<evidence type="ECO:0000256" key="1">
    <source>
        <dbReference type="ARBA" id="ARBA00000085"/>
    </source>
</evidence>
<dbReference type="Proteomes" id="UP000231632">
    <property type="component" value="Unassembled WGS sequence"/>
</dbReference>
<feature type="domain" description="Histidine kinase" evidence="7">
    <location>
        <begin position="941"/>
        <end position="1166"/>
    </location>
</feature>
<evidence type="ECO:0000256" key="2">
    <source>
        <dbReference type="ARBA" id="ARBA00012438"/>
    </source>
</evidence>
<evidence type="ECO:0000313" key="12">
    <source>
        <dbReference type="Proteomes" id="UP000231632"/>
    </source>
</evidence>
<evidence type="ECO:0000256" key="6">
    <source>
        <dbReference type="PROSITE-ProRule" id="PRU00169"/>
    </source>
</evidence>
<evidence type="ECO:0000259" key="9">
    <source>
        <dbReference type="PROSITE" id="PS50112"/>
    </source>
</evidence>
<dbReference type="PROSITE" id="PS50112">
    <property type="entry name" value="PAS"/>
    <property type="match status" value="5"/>
</dbReference>
<dbReference type="InterPro" id="IPR000700">
    <property type="entry name" value="PAS-assoc_C"/>
</dbReference>
<feature type="domain" description="PAS" evidence="9">
    <location>
        <begin position="290"/>
        <end position="345"/>
    </location>
</feature>
<dbReference type="SUPFAM" id="SSF55874">
    <property type="entry name" value="ATPase domain of HSP90 chaperone/DNA topoisomerase II/histidine kinase"/>
    <property type="match status" value="1"/>
</dbReference>
<feature type="domain" description="PAS" evidence="9">
    <location>
        <begin position="547"/>
        <end position="619"/>
    </location>
</feature>
<dbReference type="CDD" id="cd00082">
    <property type="entry name" value="HisKA"/>
    <property type="match status" value="1"/>
</dbReference>
<dbReference type="InterPro" id="IPR013655">
    <property type="entry name" value="PAS_fold_3"/>
</dbReference>
<feature type="domain" description="PAC" evidence="10">
    <location>
        <begin position="623"/>
        <end position="676"/>
    </location>
</feature>
<feature type="domain" description="PAC" evidence="10">
    <location>
        <begin position="494"/>
        <end position="546"/>
    </location>
</feature>
<proteinExistence type="predicted"/>
<keyword evidence="4 11" id="KW-0808">Transferase</keyword>
<sequence>MGNWEFDLIRDSAVFSDESYRIFGVSKDIIDGTFKSFYRLIHPDDKRLVRAAMNKIRRSGNFSNIHYRIVRPDGGVRHIQASGECERDDSTGVYRMFGTLQDVTERKLSEQILFRREKQLAILAEAGRTLNESMDEHQIKRKLVECACKMVESEAGAVGIYRHGELVFTEYLKRGEFMPINLSFPSGFGVPGHVLSTRKHYVSNNAKADEYVIPAIQKQLGFKKLVDTPILGSRGKLLGCFEIHDRLDGCDFDELDIQMLQNLSGVVSGALRNARLLHERRTAENSLRASEHRLNAILSNTSNISVQGYDENRNVTFWNEASRKIYGFTPEEAMGRPLEDLIIPQAMREGVVVSINNWLEKGESIPNGELVLLKKDGTPAHVYSSHVMTEDKNGNREMFCVDIDISDRKQAEKELRHERDLAHLYLNTASVMMLVINKDKSVGLANRKACEVLGYSEDEVIGKNWFERFIPEDQQEEVTAAFEMLLAGKIEPVKFYENPIRTKSGDERLIAWHNAVLRDEAGKIVSILSSGEDVTDRKQAEDALVRSEERFALAMKGANDGLWDWNLLTNEISYSGRWKSMLGYSEEELEDCYETWERLVHPDDIASAKECIEQYLTGKTSAFETEFRMRHKDGHWIDVLSRGNGVYNGQTKTYERLVGTHVDISERKKAQISLKNASELTSTIIAELKVGTAIYNESGQCTLVNDAMASQVGASKEDMLAQNFNNLESWKASGLLKKAHKALEYGRSEHLKVDVVSSFGKRVILDCHFVPFQSSGVKRLLLTTYDISELRSYEQAMVEYENRLRMLSSSVEQAGESIIITDLKGTIEYVNPSFTRMTGYTAEEVLGENPRILKSGNQSAEYYEELWETISSGKIWHSSIMDRRKDGSQYPAIMSISPIVNDKGEITHYVGIQQDMTDHEELERQFQQAQKMEAIGTLVGGIAHDFNNMLAGMIGNLYLAKKKLKQQPEVLQKLTSVEEISFRAADMIKQLLAFARKDQISMKSIPLTSFIKETIKFLHASVPENISVQQDVCGESLQIKGDATQLHQVLMNLMNNARDALEGTKNPCISIRLAPFHADEMFIKNHSNFKLGNYAHLSIEDNGSGIQAHQIDHLFEPFFTTKEEGKGTGLGLAMVFGAVKTHRGVVDVESVEGKGATFHVYIPLFESTRSVLDSPKQQLVIQGRGETILLVDDQQQITDTGKEVLESLGYHVLIAADGQQALNLFEAHLDEIDLIIIDVVMPVMGGIEAAGLIRRRKPQVKIMMSTGYDKNTQFNLEDEVILRKPFAISEMSQLIRNVLDEI</sequence>
<comment type="caution">
    <text evidence="11">The sequence shown here is derived from an EMBL/GenBank/DDBJ whole genome shotgun (WGS) entry which is preliminary data.</text>
</comment>
<dbReference type="STRING" id="1921010.MMIC_P2448"/>
<dbReference type="InterPro" id="IPR000014">
    <property type="entry name" value="PAS"/>
</dbReference>
<dbReference type="PANTHER" id="PTHR43304">
    <property type="entry name" value="PHYTOCHROME-LIKE PROTEIN CPH1"/>
    <property type="match status" value="1"/>
</dbReference>
<evidence type="ECO:0000259" key="8">
    <source>
        <dbReference type="PROSITE" id="PS50110"/>
    </source>
</evidence>
<dbReference type="SMART" id="SM00065">
    <property type="entry name" value="GAF"/>
    <property type="match status" value="1"/>
</dbReference>
<dbReference type="SUPFAM" id="SSF55781">
    <property type="entry name" value="GAF domain-like"/>
    <property type="match status" value="1"/>
</dbReference>
<dbReference type="CDD" id="cd00130">
    <property type="entry name" value="PAS"/>
    <property type="match status" value="6"/>
</dbReference>
<dbReference type="SMART" id="SM00086">
    <property type="entry name" value="PAC"/>
    <property type="match status" value="5"/>
</dbReference>
<dbReference type="GO" id="GO:0006355">
    <property type="term" value="P:regulation of DNA-templated transcription"/>
    <property type="evidence" value="ECO:0007669"/>
    <property type="project" value="InterPro"/>
</dbReference>
<gene>
    <name evidence="11" type="ORF">MMIC_P2448</name>
</gene>
<feature type="modified residue" description="4-aspartylphosphate" evidence="6">
    <location>
        <position position="1238"/>
    </location>
</feature>
<dbReference type="NCBIfam" id="TIGR00229">
    <property type="entry name" value="sensory_box"/>
    <property type="match status" value="6"/>
</dbReference>
<dbReference type="InterPro" id="IPR011006">
    <property type="entry name" value="CheY-like_superfamily"/>
</dbReference>
<feature type="domain" description="Response regulatory" evidence="8">
    <location>
        <begin position="1187"/>
        <end position="1299"/>
    </location>
</feature>
<dbReference type="Gene3D" id="3.30.450.40">
    <property type="match status" value="1"/>
</dbReference>
<feature type="domain" description="PAS" evidence="9">
    <location>
        <begin position="418"/>
        <end position="489"/>
    </location>
</feature>
<evidence type="ECO:0000259" key="7">
    <source>
        <dbReference type="PROSITE" id="PS50109"/>
    </source>
</evidence>
<dbReference type="Gene3D" id="1.10.287.130">
    <property type="match status" value="1"/>
</dbReference>
<dbReference type="SUPFAM" id="SSF55785">
    <property type="entry name" value="PYP-like sensor domain (PAS domain)"/>
    <property type="match status" value="6"/>
</dbReference>
<dbReference type="InterPro" id="IPR005467">
    <property type="entry name" value="His_kinase_dom"/>
</dbReference>
<dbReference type="EC" id="2.7.13.3" evidence="2"/>
<dbReference type="PROSITE" id="PS50109">
    <property type="entry name" value="HIS_KIN"/>
    <property type="match status" value="1"/>
</dbReference>
<dbReference type="GO" id="GO:0000155">
    <property type="term" value="F:phosphorelay sensor kinase activity"/>
    <property type="evidence" value="ECO:0007669"/>
    <property type="project" value="InterPro"/>
</dbReference>
<dbReference type="Pfam" id="PF08447">
    <property type="entry name" value="PAS_3"/>
    <property type="match status" value="2"/>
</dbReference>
<dbReference type="PROSITE" id="PS50113">
    <property type="entry name" value="PAC"/>
    <property type="match status" value="5"/>
</dbReference>
<evidence type="ECO:0000256" key="4">
    <source>
        <dbReference type="ARBA" id="ARBA00022679"/>
    </source>
</evidence>
<dbReference type="InterPro" id="IPR003018">
    <property type="entry name" value="GAF"/>
</dbReference>
<organism evidence="11 12">
    <name type="scientific">Mariprofundus micogutta</name>
    <dbReference type="NCBI Taxonomy" id="1921010"/>
    <lineage>
        <taxon>Bacteria</taxon>
        <taxon>Pseudomonadati</taxon>
        <taxon>Pseudomonadota</taxon>
        <taxon>Candidatius Mariprofundia</taxon>
        <taxon>Mariprofundales</taxon>
        <taxon>Mariprofundaceae</taxon>
        <taxon>Mariprofundus</taxon>
    </lineage>
</organism>
<comment type="catalytic activity">
    <reaction evidence="1">
        <text>ATP + protein L-histidine = ADP + protein N-phospho-L-histidine.</text>
        <dbReference type="EC" id="2.7.13.3"/>
    </reaction>
</comment>